<name>A0A011R287_ACCRE</name>
<comment type="caution">
    <text evidence="2">The sequence shown here is derived from an EMBL/GenBank/DDBJ whole genome shotgun (WGS) entry which is preliminary data.</text>
</comment>
<dbReference type="Pfam" id="PF07045">
    <property type="entry name" value="DUF1330"/>
    <property type="match status" value="1"/>
</dbReference>
<reference evidence="2" key="1">
    <citation type="submission" date="2014-02" db="EMBL/GenBank/DDBJ databases">
        <title>Expanding our view of genomic diversity in Candidatus Accumulibacter clades.</title>
        <authorList>
            <person name="Skennerton C.T."/>
            <person name="Barr J.J."/>
            <person name="Slater F.R."/>
            <person name="Bond P.L."/>
            <person name="Tyson G.W."/>
        </authorList>
    </citation>
    <scope>NUCLEOTIDE SEQUENCE [LARGE SCALE GENOMIC DNA]</scope>
</reference>
<gene>
    <name evidence="2" type="ORF">AW11_03637</name>
</gene>
<dbReference type="Proteomes" id="UP000022141">
    <property type="component" value="Unassembled WGS sequence"/>
</dbReference>
<dbReference type="AlphaFoldDB" id="A0A011R287"/>
<feature type="domain" description="DUF1330" evidence="1">
    <location>
        <begin position="9"/>
        <end position="95"/>
    </location>
</feature>
<organism evidence="2 3">
    <name type="scientific">Accumulibacter regalis</name>
    <dbReference type="NCBI Taxonomy" id="522306"/>
    <lineage>
        <taxon>Bacteria</taxon>
        <taxon>Pseudomonadati</taxon>
        <taxon>Pseudomonadota</taxon>
        <taxon>Betaproteobacteria</taxon>
        <taxon>Candidatus Accumulibacter</taxon>
    </lineage>
</organism>
<evidence type="ECO:0000313" key="3">
    <source>
        <dbReference type="Proteomes" id="UP000022141"/>
    </source>
</evidence>
<dbReference type="InterPro" id="IPR010753">
    <property type="entry name" value="DUF1330"/>
</dbReference>
<sequence length="96" mass="10862">MTVKLVGLIKQLDPAAFEDYRSRVGATVTSFRGQVIYRGKLAHAFWNELDSDNFDAFVELEFPTLEDATQWAASADYQELLAVRSRAMRLTLFAVT</sequence>
<keyword evidence="3" id="KW-1185">Reference proteome</keyword>
<dbReference type="eggNOG" id="COG5470">
    <property type="taxonomic scope" value="Bacteria"/>
</dbReference>
<proteinExistence type="predicted"/>
<accession>A0A011R287</accession>
<protein>
    <recommendedName>
        <fullName evidence="1">DUF1330 domain-containing protein</fullName>
    </recommendedName>
</protein>
<dbReference type="SUPFAM" id="SSF54909">
    <property type="entry name" value="Dimeric alpha+beta barrel"/>
    <property type="match status" value="1"/>
</dbReference>
<evidence type="ECO:0000313" key="2">
    <source>
        <dbReference type="EMBL" id="EXI85314.1"/>
    </source>
</evidence>
<dbReference type="Gene3D" id="3.30.70.100">
    <property type="match status" value="1"/>
</dbReference>
<evidence type="ECO:0000259" key="1">
    <source>
        <dbReference type="Pfam" id="PF07045"/>
    </source>
</evidence>
<dbReference type="EMBL" id="JEMY01000057">
    <property type="protein sequence ID" value="EXI85314.1"/>
    <property type="molecule type" value="Genomic_DNA"/>
</dbReference>
<dbReference type="InterPro" id="IPR011008">
    <property type="entry name" value="Dimeric_a/b-barrel"/>
</dbReference>
<dbReference type="PATRIC" id="fig|1454004.3.peg.3740"/>
<dbReference type="STRING" id="1454004.AW11_03637"/>